<dbReference type="HOGENOM" id="CLU_015869_0_1_1"/>
<comment type="pathway">
    <text evidence="4 17">Cofactor biosynthesis; tetrahydrofolylpolyglutamate biosynthesis.</text>
</comment>
<dbReference type="EC" id="6.3.2.17" evidence="17"/>
<feature type="binding site" evidence="19">
    <location>
        <position position="104"/>
    </location>
    <ligand>
        <name>Mg(2+)</name>
        <dbReference type="ChEBI" id="CHEBI:18420"/>
        <label>1</label>
    </ligand>
</feature>
<dbReference type="GO" id="GO:0005743">
    <property type="term" value="C:mitochondrial inner membrane"/>
    <property type="evidence" value="ECO:0007669"/>
    <property type="project" value="UniProtKB-SubCell"/>
</dbReference>
<feature type="binding site" evidence="18">
    <location>
        <position position="322"/>
    </location>
    <ligand>
        <name>ATP</name>
        <dbReference type="ChEBI" id="CHEBI:30616"/>
    </ligand>
</feature>
<evidence type="ECO:0000256" key="19">
    <source>
        <dbReference type="PIRSR" id="PIRSR038895-2"/>
    </source>
</evidence>
<evidence type="ECO:0000256" key="4">
    <source>
        <dbReference type="ARBA" id="ARBA00005150"/>
    </source>
</evidence>
<dbReference type="NCBIfam" id="TIGR01499">
    <property type="entry name" value="folC"/>
    <property type="match status" value="1"/>
</dbReference>
<comment type="similarity">
    <text evidence="5 17">Belongs to the folylpolyglutamate synthase family.</text>
</comment>
<gene>
    <name evidence="20" type="ORF">PISMIDRAFT_6594</name>
</gene>
<evidence type="ECO:0000256" key="12">
    <source>
        <dbReference type="ARBA" id="ARBA00022840"/>
    </source>
</evidence>
<evidence type="ECO:0000256" key="2">
    <source>
        <dbReference type="ARBA" id="ARBA00004305"/>
    </source>
</evidence>
<dbReference type="EMBL" id="KN833688">
    <property type="protein sequence ID" value="KIK29847.1"/>
    <property type="molecule type" value="Genomic_DNA"/>
</dbReference>
<evidence type="ECO:0000256" key="14">
    <source>
        <dbReference type="ARBA" id="ARBA00023128"/>
    </source>
</evidence>
<dbReference type="InterPro" id="IPR036615">
    <property type="entry name" value="Mur_ligase_C_dom_sf"/>
</dbReference>
<evidence type="ECO:0000313" key="20">
    <source>
        <dbReference type="EMBL" id="KIK29847.1"/>
    </source>
</evidence>
<evidence type="ECO:0000256" key="5">
    <source>
        <dbReference type="ARBA" id="ARBA00008276"/>
    </source>
</evidence>
<evidence type="ECO:0000256" key="11">
    <source>
        <dbReference type="ARBA" id="ARBA00022792"/>
    </source>
</evidence>
<name>A0A0D0A5X1_9AGAM</name>
<dbReference type="Gene3D" id="3.90.190.20">
    <property type="entry name" value="Mur ligase, C-terminal domain"/>
    <property type="match status" value="1"/>
</dbReference>
<evidence type="ECO:0000256" key="3">
    <source>
        <dbReference type="ARBA" id="ARBA00004496"/>
    </source>
</evidence>
<evidence type="ECO:0000313" key="21">
    <source>
        <dbReference type="Proteomes" id="UP000054018"/>
    </source>
</evidence>
<feature type="binding site" evidence="18">
    <location>
        <position position="339"/>
    </location>
    <ligand>
        <name>ATP</name>
        <dbReference type="ChEBI" id="CHEBI:30616"/>
    </ligand>
</feature>
<keyword evidence="9 19" id="KW-0479">Metal-binding</keyword>
<dbReference type="SUPFAM" id="SSF53244">
    <property type="entry name" value="MurD-like peptide ligases, peptide-binding domain"/>
    <property type="match status" value="1"/>
</dbReference>
<dbReference type="GO" id="GO:0004326">
    <property type="term" value="F:tetrahydrofolylpolyglutamate synthase activity"/>
    <property type="evidence" value="ECO:0007669"/>
    <property type="project" value="UniProtKB-EC"/>
</dbReference>
<keyword evidence="10 18" id="KW-0547">Nucleotide-binding</keyword>
<comment type="function">
    <text evidence="17">Catalyzes conversion of folates to polyglutamate derivatives allowing concentration of folate compounds in the cell and the intracellular retention of these cofactors, which are important substrates for most of the folate-dependent enzymes that are involved in one-carbon transfer reactions involved in purine, pyrimidine and amino acid synthesis.</text>
</comment>
<feature type="binding site" evidence="19">
    <location>
        <position position="176"/>
    </location>
    <ligand>
        <name>Mg(2+)</name>
        <dbReference type="ChEBI" id="CHEBI:18420"/>
        <label>1</label>
    </ligand>
</feature>
<keyword evidence="8 17" id="KW-0436">Ligase</keyword>
<feature type="binding site" evidence="19">
    <location>
        <position position="204"/>
    </location>
    <ligand>
        <name>Mg(2+)</name>
        <dbReference type="ChEBI" id="CHEBI:18420"/>
        <label>1</label>
    </ligand>
</feature>
<comment type="cofactor">
    <cofactor evidence="17">
        <name>a monovalent cation</name>
        <dbReference type="ChEBI" id="CHEBI:60242"/>
    </cofactor>
    <text evidence="17">A monovalent cation.</text>
</comment>
<evidence type="ECO:0000256" key="6">
    <source>
        <dbReference type="ARBA" id="ARBA00022490"/>
    </source>
</evidence>
<evidence type="ECO:0000256" key="1">
    <source>
        <dbReference type="ARBA" id="ARBA00004273"/>
    </source>
</evidence>
<organism evidence="20 21">
    <name type="scientific">Pisolithus microcarpus 441</name>
    <dbReference type="NCBI Taxonomy" id="765257"/>
    <lineage>
        <taxon>Eukaryota</taxon>
        <taxon>Fungi</taxon>
        <taxon>Dikarya</taxon>
        <taxon>Basidiomycota</taxon>
        <taxon>Agaricomycotina</taxon>
        <taxon>Agaricomycetes</taxon>
        <taxon>Agaricomycetidae</taxon>
        <taxon>Boletales</taxon>
        <taxon>Sclerodermatineae</taxon>
        <taxon>Pisolithaceae</taxon>
        <taxon>Pisolithus</taxon>
    </lineage>
</organism>
<evidence type="ECO:0000256" key="7">
    <source>
        <dbReference type="ARBA" id="ARBA00022563"/>
    </source>
</evidence>
<dbReference type="Proteomes" id="UP000054018">
    <property type="component" value="Unassembled WGS sequence"/>
</dbReference>
<dbReference type="InterPro" id="IPR023600">
    <property type="entry name" value="Folylpolyglutamate_synth_euk"/>
</dbReference>
<dbReference type="STRING" id="765257.A0A0D0A5X1"/>
<evidence type="ECO:0000256" key="13">
    <source>
        <dbReference type="ARBA" id="ARBA00022842"/>
    </source>
</evidence>
<dbReference type="GO" id="GO:0005829">
    <property type="term" value="C:cytosol"/>
    <property type="evidence" value="ECO:0007669"/>
    <property type="project" value="TreeGrafter"/>
</dbReference>
<dbReference type="PIRSF" id="PIRSF038895">
    <property type="entry name" value="FPGS"/>
    <property type="match status" value="1"/>
</dbReference>
<keyword evidence="15" id="KW-0472">Membrane</keyword>
<reference evidence="20 21" key="1">
    <citation type="submission" date="2014-04" db="EMBL/GenBank/DDBJ databases">
        <authorList>
            <consortium name="DOE Joint Genome Institute"/>
            <person name="Kuo A."/>
            <person name="Kohler A."/>
            <person name="Costa M.D."/>
            <person name="Nagy L.G."/>
            <person name="Floudas D."/>
            <person name="Copeland A."/>
            <person name="Barry K.W."/>
            <person name="Cichocki N."/>
            <person name="Veneault-Fourrey C."/>
            <person name="LaButti K."/>
            <person name="Lindquist E.A."/>
            <person name="Lipzen A."/>
            <person name="Lundell T."/>
            <person name="Morin E."/>
            <person name="Murat C."/>
            <person name="Sun H."/>
            <person name="Tunlid A."/>
            <person name="Henrissat B."/>
            <person name="Grigoriev I.V."/>
            <person name="Hibbett D.S."/>
            <person name="Martin F."/>
            <person name="Nordberg H.P."/>
            <person name="Cantor M.N."/>
            <person name="Hua S.X."/>
        </authorList>
    </citation>
    <scope>NUCLEOTIDE SEQUENCE [LARGE SCALE GENOMIC DNA]</scope>
    <source>
        <strain evidence="20 21">441</strain>
    </source>
</reference>
<dbReference type="GO" id="GO:0006730">
    <property type="term" value="P:one-carbon metabolic process"/>
    <property type="evidence" value="ECO:0007669"/>
    <property type="project" value="UniProtKB-KW"/>
</dbReference>
<dbReference type="Gene3D" id="3.40.1190.10">
    <property type="entry name" value="Mur-like, catalytic domain"/>
    <property type="match status" value="1"/>
</dbReference>
<evidence type="ECO:0000256" key="15">
    <source>
        <dbReference type="ARBA" id="ARBA00023136"/>
    </source>
</evidence>
<protein>
    <recommendedName>
        <fullName evidence="17">Folylpolyglutamate synthase</fullName>
        <ecNumber evidence="17">6.3.2.17</ecNumber>
    </recommendedName>
    <alternativeName>
        <fullName evidence="17">Folylpoly-gamma-glutamate synthetase</fullName>
    </alternativeName>
    <alternativeName>
        <fullName evidence="17">Tetrahydrofolylpolyglutamate synthase</fullName>
    </alternativeName>
</protein>
<accession>A0A0D0A5X1</accession>
<dbReference type="PROSITE" id="PS01012">
    <property type="entry name" value="FOLYLPOLYGLU_SYNT_2"/>
    <property type="match status" value="1"/>
</dbReference>
<reference evidence="21" key="2">
    <citation type="submission" date="2015-01" db="EMBL/GenBank/DDBJ databases">
        <title>Evolutionary Origins and Diversification of the Mycorrhizal Mutualists.</title>
        <authorList>
            <consortium name="DOE Joint Genome Institute"/>
            <consortium name="Mycorrhizal Genomics Consortium"/>
            <person name="Kohler A."/>
            <person name="Kuo A."/>
            <person name="Nagy L.G."/>
            <person name="Floudas D."/>
            <person name="Copeland A."/>
            <person name="Barry K.W."/>
            <person name="Cichocki N."/>
            <person name="Veneault-Fourrey C."/>
            <person name="LaButti K."/>
            <person name="Lindquist E.A."/>
            <person name="Lipzen A."/>
            <person name="Lundell T."/>
            <person name="Morin E."/>
            <person name="Murat C."/>
            <person name="Riley R."/>
            <person name="Ohm R."/>
            <person name="Sun H."/>
            <person name="Tunlid A."/>
            <person name="Henrissat B."/>
            <person name="Grigoriev I.V."/>
            <person name="Hibbett D.S."/>
            <person name="Martin F."/>
        </authorList>
    </citation>
    <scope>NUCLEOTIDE SEQUENCE [LARGE SCALE GENOMIC DNA]</scope>
    <source>
        <strain evidence="21">441</strain>
    </source>
</reference>
<dbReference type="GO" id="GO:0046872">
    <property type="term" value="F:metal ion binding"/>
    <property type="evidence" value="ECO:0007669"/>
    <property type="project" value="UniProtKB-KW"/>
</dbReference>
<dbReference type="AlphaFoldDB" id="A0A0D0A5X1"/>
<keyword evidence="13 19" id="KW-0460">Magnesium</keyword>
<evidence type="ECO:0000256" key="16">
    <source>
        <dbReference type="ARBA" id="ARBA00047493"/>
    </source>
</evidence>
<dbReference type="InterPro" id="IPR018109">
    <property type="entry name" value="Folylpolyglutamate_synth_CS"/>
</dbReference>
<evidence type="ECO:0000256" key="17">
    <source>
        <dbReference type="PIRNR" id="PIRNR038895"/>
    </source>
</evidence>
<dbReference type="SUPFAM" id="SSF53623">
    <property type="entry name" value="MurD-like peptide ligases, catalytic domain"/>
    <property type="match status" value="1"/>
</dbReference>
<dbReference type="FunFam" id="3.40.1190.10:FF:000009">
    <property type="entry name" value="Folylpolyglutamate synthase"/>
    <property type="match status" value="1"/>
</dbReference>
<dbReference type="OrthoDB" id="5212574at2759"/>
<dbReference type="InterPro" id="IPR001645">
    <property type="entry name" value="Folylpolyglutamate_synth"/>
</dbReference>
<dbReference type="GO" id="GO:0005759">
    <property type="term" value="C:mitochondrial matrix"/>
    <property type="evidence" value="ECO:0007669"/>
    <property type="project" value="UniProtKB-SubCell"/>
</dbReference>
<evidence type="ECO:0000256" key="10">
    <source>
        <dbReference type="ARBA" id="ARBA00022741"/>
    </source>
</evidence>
<sequence length="530" mass="58055">MPVPSLHLKPMATRNYQDAIEYLNTLQTSADTLGAAKAARSRLNPNPIPKMIEFLERIGYTCEDLNKLNVIHVTGTKGKGSTCAFIDSIVRHVRPNWKTGLYTSPHLVAVRERIRIGGVPLSEDDFTRYFFEVWDRLQQNGPRTPEFPVMPSYFRYLTLMAFHTFLAEGVNATILEVGVGGESDSTNIVPRPIVTGIAALGLDHTSVLGKTIAAIAEKKGGIYKSGVPALSVSQPEEGMLVLKERAEASQASYFMEVPILPGIENVTLGLAGEHQLQNAALAIQMANIFLHSMDGLHDRPEPLSHIPESFITGLENAKWPGRCQTVSDPKYQSITWYLDGAHTTESVLCCTRWFVNARVGLCSSPTSTTIVANGTSDLTAEKFRCTRVLIFNCTKGRSGLELLGTMLEETQKLLLQYGSTEHVEKIFQQVIFCNNVTYADGRFKGDLTSRAMSADARTDLKAQHELADAWSQLVTAFPTDSIHVVPSIEHAVQTVRGISKAFDRVSVLVTGSLHLVGGVIEVAELSSVAL</sequence>
<evidence type="ECO:0000256" key="9">
    <source>
        <dbReference type="ARBA" id="ARBA00022723"/>
    </source>
</evidence>
<keyword evidence="14" id="KW-0496">Mitochondrion</keyword>
<keyword evidence="6" id="KW-0963">Cytoplasm</keyword>
<keyword evidence="7 17" id="KW-0554">One-carbon metabolism</keyword>
<proteinExistence type="inferred from homology"/>
<keyword evidence="11" id="KW-0999">Mitochondrion inner membrane</keyword>
<dbReference type="UniPathway" id="UPA00850"/>
<keyword evidence="21" id="KW-1185">Reference proteome</keyword>
<dbReference type="PANTHER" id="PTHR11136">
    <property type="entry name" value="FOLYLPOLYGLUTAMATE SYNTHASE-RELATED"/>
    <property type="match status" value="1"/>
</dbReference>
<evidence type="ECO:0000256" key="8">
    <source>
        <dbReference type="ARBA" id="ARBA00022598"/>
    </source>
</evidence>
<dbReference type="PANTHER" id="PTHR11136:SF5">
    <property type="entry name" value="FOLYLPOLYGLUTAMATE SYNTHASE, MITOCHONDRIAL"/>
    <property type="match status" value="1"/>
</dbReference>
<dbReference type="GO" id="GO:0005524">
    <property type="term" value="F:ATP binding"/>
    <property type="evidence" value="ECO:0007669"/>
    <property type="project" value="UniProtKB-KW"/>
</dbReference>
<keyword evidence="12 18" id="KW-0067">ATP-binding</keyword>
<comment type="catalytic activity">
    <reaction evidence="16 17">
        <text>(6S)-5,6,7,8-tetrahydrofolyl-(gamma-L-Glu)(n) + L-glutamate + ATP = (6S)-5,6,7,8-tetrahydrofolyl-(gamma-L-Glu)(n+1) + ADP + phosphate + H(+)</text>
        <dbReference type="Rhea" id="RHEA:10580"/>
        <dbReference type="Rhea" id="RHEA-COMP:14738"/>
        <dbReference type="Rhea" id="RHEA-COMP:14740"/>
        <dbReference type="ChEBI" id="CHEBI:15378"/>
        <dbReference type="ChEBI" id="CHEBI:29985"/>
        <dbReference type="ChEBI" id="CHEBI:30616"/>
        <dbReference type="ChEBI" id="CHEBI:43474"/>
        <dbReference type="ChEBI" id="CHEBI:141005"/>
        <dbReference type="ChEBI" id="CHEBI:456216"/>
        <dbReference type="EC" id="6.3.2.17"/>
    </reaction>
</comment>
<evidence type="ECO:0000256" key="18">
    <source>
        <dbReference type="PIRSR" id="PIRSR038895-1"/>
    </source>
</evidence>
<comment type="subcellular location">
    <subcellularLocation>
        <location evidence="3">Cytoplasm</location>
    </subcellularLocation>
    <subcellularLocation>
        <location evidence="1">Mitochondrion inner membrane</location>
    </subcellularLocation>
    <subcellularLocation>
        <location evidence="2">Mitochondrion matrix</location>
    </subcellularLocation>
</comment>
<dbReference type="InterPro" id="IPR036565">
    <property type="entry name" value="Mur-like_cat_sf"/>
</dbReference>